<dbReference type="KEGG" id="vff:VITFI_CDS2900"/>
<dbReference type="Proteomes" id="UP000199729">
    <property type="component" value="Chromosome"/>
</dbReference>
<evidence type="ECO:0000259" key="4">
    <source>
        <dbReference type="PROSITE" id="PS50043"/>
    </source>
</evidence>
<evidence type="ECO:0000259" key="5">
    <source>
        <dbReference type="PROSITE" id="PS50110"/>
    </source>
</evidence>
<accession>A0A221KIK7</accession>
<dbReference type="InterPro" id="IPR016032">
    <property type="entry name" value="Sig_transdc_resp-reg_C-effctor"/>
</dbReference>
<dbReference type="SUPFAM" id="SSF46894">
    <property type="entry name" value="C-terminal effector domain of the bipartite response regulators"/>
    <property type="match status" value="1"/>
</dbReference>
<dbReference type="Gene3D" id="3.40.50.2300">
    <property type="match status" value="1"/>
</dbReference>
<dbReference type="Gene3D" id="1.10.10.10">
    <property type="entry name" value="Winged helix-like DNA-binding domain superfamily/Winged helix DNA-binding domain"/>
    <property type="match status" value="1"/>
</dbReference>
<keyword evidence="2" id="KW-0597">Phosphoprotein</keyword>
<dbReference type="AlphaFoldDB" id="A0A221KIK7"/>
<dbReference type="PANTHER" id="PTHR45566">
    <property type="entry name" value="HTH-TYPE TRANSCRIPTIONAL REGULATOR YHJB-RELATED"/>
    <property type="match status" value="1"/>
</dbReference>
<feature type="region of interest" description="Disordered" evidence="3">
    <location>
        <begin position="131"/>
        <end position="151"/>
    </location>
</feature>
<feature type="domain" description="HTH luxR-type" evidence="4">
    <location>
        <begin position="149"/>
        <end position="214"/>
    </location>
</feature>
<dbReference type="InterPro" id="IPR011006">
    <property type="entry name" value="CheY-like_superfamily"/>
</dbReference>
<evidence type="ECO:0000313" key="7">
    <source>
        <dbReference type="Proteomes" id="UP000199729"/>
    </source>
</evidence>
<evidence type="ECO:0000313" key="6">
    <source>
        <dbReference type="EMBL" id="ASM78677.1"/>
    </source>
</evidence>
<keyword evidence="1" id="KW-0238">DNA-binding</keyword>
<dbReference type="InterPro" id="IPR051015">
    <property type="entry name" value="EvgA-like"/>
</dbReference>
<protein>
    <submittedName>
        <fullName evidence="6">Regulator</fullName>
    </submittedName>
</protein>
<evidence type="ECO:0000256" key="2">
    <source>
        <dbReference type="PROSITE-ProRule" id="PRU00169"/>
    </source>
</evidence>
<sequence length="221" mass="24188">MNRVLLIDDHPLVLWAMQRELTRLFPHAQVCTFNSDQSLRQYLHTASRTRHDLVLLDLSLPDDDGFSLLETLFRQLGWTTVLALSDSEHPEDMVRAIDAGVMGFLPKRLSLQEMCQALTLATAGAVFVPSTSQAGPPDAGAPSPNGTPTHPMALGLTPRQCDVLKHLCDGRQNKEIARVLGLSLDTVKAHVAAILRALGVSTRTQAMQVVAAQRDRSRQPA</sequence>
<dbReference type="RefSeq" id="WP_198301504.1">
    <property type="nucleotide sequence ID" value="NZ_CP022423.1"/>
</dbReference>
<evidence type="ECO:0000256" key="3">
    <source>
        <dbReference type="SAM" id="MobiDB-lite"/>
    </source>
</evidence>
<dbReference type="GO" id="GO:0006355">
    <property type="term" value="P:regulation of DNA-templated transcription"/>
    <property type="evidence" value="ECO:0007669"/>
    <property type="project" value="InterPro"/>
</dbReference>
<dbReference type="CDD" id="cd06170">
    <property type="entry name" value="LuxR_C_like"/>
    <property type="match status" value="1"/>
</dbReference>
<dbReference type="GO" id="GO:0000160">
    <property type="term" value="P:phosphorelay signal transduction system"/>
    <property type="evidence" value="ECO:0007669"/>
    <property type="project" value="InterPro"/>
</dbReference>
<dbReference type="PRINTS" id="PR00038">
    <property type="entry name" value="HTHLUXR"/>
</dbReference>
<dbReference type="InterPro" id="IPR000792">
    <property type="entry name" value="Tscrpt_reg_LuxR_C"/>
</dbReference>
<dbReference type="Pfam" id="PF00072">
    <property type="entry name" value="Response_reg"/>
    <property type="match status" value="1"/>
</dbReference>
<keyword evidence="7" id="KW-1185">Reference proteome</keyword>
<name>A0A221KIK7_VITFI</name>
<dbReference type="SMART" id="SM00421">
    <property type="entry name" value="HTH_LUXR"/>
    <property type="match status" value="1"/>
</dbReference>
<dbReference type="InterPro" id="IPR001789">
    <property type="entry name" value="Sig_transdc_resp-reg_receiver"/>
</dbReference>
<dbReference type="Pfam" id="PF00196">
    <property type="entry name" value="GerE"/>
    <property type="match status" value="1"/>
</dbReference>
<gene>
    <name evidence="6" type="ORF">VITFI_CDS2900</name>
</gene>
<dbReference type="EMBL" id="CP022423">
    <property type="protein sequence ID" value="ASM78677.1"/>
    <property type="molecule type" value="Genomic_DNA"/>
</dbReference>
<dbReference type="SMART" id="SM00448">
    <property type="entry name" value="REC"/>
    <property type="match status" value="1"/>
</dbReference>
<dbReference type="InterPro" id="IPR036388">
    <property type="entry name" value="WH-like_DNA-bd_sf"/>
</dbReference>
<feature type="modified residue" description="4-aspartylphosphate" evidence="2">
    <location>
        <position position="57"/>
    </location>
</feature>
<proteinExistence type="predicted"/>
<evidence type="ECO:0000256" key="1">
    <source>
        <dbReference type="ARBA" id="ARBA00023125"/>
    </source>
</evidence>
<dbReference type="SUPFAM" id="SSF52172">
    <property type="entry name" value="CheY-like"/>
    <property type="match status" value="1"/>
</dbReference>
<dbReference type="GO" id="GO:0003677">
    <property type="term" value="F:DNA binding"/>
    <property type="evidence" value="ECO:0007669"/>
    <property type="project" value="UniProtKB-KW"/>
</dbReference>
<dbReference type="PROSITE" id="PS50110">
    <property type="entry name" value="RESPONSE_REGULATORY"/>
    <property type="match status" value="1"/>
</dbReference>
<feature type="domain" description="Response regulatory" evidence="5">
    <location>
        <begin position="3"/>
        <end position="122"/>
    </location>
</feature>
<dbReference type="PANTHER" id="PTHR45566:SF1">
    <property type="entry name" value="HTH-TYPE TRANSCRIPTIONAL REGULATOR YHJB-RELATED"/>
    <property type="match status" value="1"/>
</dbReference>
<dbReference type="PROSITE" id="PS50043">
    <property type="entry name" value="HTH_LUXR_2"/>
    <property type="match status" value="1"/>
</dbReference>
<reference evidence="6 7" key="1">
    <citation type="submission" date="2017-07" db="EMBL/GenBank/DDBJ databases">
        <title>Complete Genome Sequence of the cosmetic ferment Vitreoscilla filiformis (ATCC15551).</title>
        <authorList>
            <person name="Contreras S."/>
            <person name="Sagory-Zalkind P."/>
            <person name="Blanquart H."/>
            <person name="Iltis A."/>
            <person name="Morand S.C."/>
        </authorList>
    </citation>
    <scope>NUCLEOTIDE SEQUENCE [LARGE SCALE GENOMIC DNA]</scope>
    <source>
        <strain evidence="6 7">ATCC 15551</strain>
    </source>
</reference>
<organism evidence="6 7">
    <name type="scientific">Vitreoscilla filiformis</name>
    <dbReference type="NCBI Taxonomy" id="63"/>
    <lineage>
        <taxon>Bacteria</taxon>
        <taxon>Pseudomonadati</taxon>
        <taxon>Pseudomonadota</taxon>
        <taxon>Betaproteobacteria</taxon>
        <taxon>Neisseriales</taxon>
        <taxon>Neisseriaceae</taxon>
        <taxon>Vitreoscilla</taxon>
    </lineage>
</organism>